<feature type="transmembrane region" description="Helical" evidence="10">
    <location>
        <begin position="111"/>
        <end position="130"/>
    </location>
</feature>
<keyword evidence="5 10" id="KW-1133">Transmembrane helix</keyword>
<dbReference type="GO" id="GO:0005886">
    <property type="term" value="C:plasma membrane"/>
    <property type="evidence" value="ECO:0007669"/>
    <property type="project" value="UniProtKB-SubCell"/>
</dbReference>
<feature type="transmembrane region" description="Helical" evidence="10">
    <location>
        <begin position="272"/>
        <end position="290"/>
    </location>
</feature>
<dbReference type="OrthoDB" id="9809206at2"/>
<dbReference type="NCBIfam" id="TIGR00831">
    <property type="entry name" value="a_cpa1"/>
    <property type="match status" value="1"/>
</dbReference>
<protein>
    <submittedName>
        <fullName evidence="12">Na+/H+ antiporter</fullName>
    </submittedName>
</protein>
<dbReference type="InterPro" id="IPR006153">
    <property type="entry name" value="Cation/H_exchanger_TM"/>
</dbReference>
<comment type="function">
    <text evidence="10">Na(+)/H(+) antiporter that extrudes sodium in exchange for external protons.</text>
</comment>
<keyword evidence="9 10" id="KW-0739">Sodium transport</keyword>
<feature type="transmembrane region" description="Helical" evidence="10">
    <location>
        <begin position="302"/>
        <end position="322"/>
    </location>
</feature>
<feature type="transmembrane region" description="Helical" evidence="10">
    <location>
        <begin position="26"/>
        <end position="42"/>
    </location>
</feature>
<feature type="transmembrane region" description="Helical" evidence="10">
    <location>
        <begin position="235"/>
        <end position="252"/>
    </location>
</feature>
<dbReference type="GO" id="GO:0015385">
    <property type="term" value="F:sodium:proton antiporter activity"/>
    <property type="evidence" value="ECO:0007669"/>
    <property type="project" value="InterPro"/>
</dbReference>
<feature type="transmembrane region" description="Helical" evidence="10">
    <location>
        <begin position="54"/>
        <end position="73"/>
    </location>
</feature>
<keyword evidence="10" id="KW-0050">Antiport</keyword>
<accession>A0A4Q1D9H6</accession>
<evidence type="ECO:0000256" key="1">
    <source>
        <dbReference type="ARBA" id="ARBA00004651"/>
    </source>
</evidence>
<organism evidence="12 13">
    <name type="scientific">Filimonas effusa</name>
    <dbReference type="NCBI Taxonomy" id="2508721"/>
    <lineage>
        <taxon>Bacteria</taxon>
        <taxon>Pseudomonadati</taxon>
        <taxon>Bacteroidota</taxon>
        <taxon>Chitinophagia</taxon>
        <taxon>Chitinophagales</taxon>
        <taxon>Chitinophagaceae</taxon>
        <taxon>Filimonas</taxon>
    </lineage>
</organism>
<feature type="domain" description="Cation/H+ exchanger transmembrane" evidence="11">
    <location>
        <begin position="13"/>
        <end position="412"/>
    </location>
</feature>
<sequence>MENYAVILVILSVIIILSTLAERIKVAAPIVLIIAGIAIGFLPSMPEIQIDSEIIFLLFLPPLLYDAAFKIPAKDFRENLYIISSLAFSLVFVTTAGIAVIAHIFIPGMSWPLAFILGAILASTDAVAALSITKGLKLSRTTTTILEGESLLNDASALVAYRFALAALSGTAFVLWKASLAFLILLAGGFLIGLVIARILAIVLRAIRSNAIAVLSLILLAPFVTYLVAEHFHSSGVIAVVTLGFNLSRLSAERFPDKIKMQSETVWDTISFLLNGLIFILIGLELPIVIRELDSSQLWVYAGYGLLLTITALLLRTLSVFANRRKLHKAFEKQKYAPVRRAIPESILLSFQDSMVISWSGMRGIISLAIAIGLPNRLEDGTVFPMKSAILYITTVVVLITIVGQGLLLPLIARPKDGGRVPKTKSFSSV</sequence>
<comment type="subcellular location">
    <subcellularLocation>
        <location evidence="1 10">Cell membrane</location>
        <topology evidence="1 10">Multi-pass membrane protein</topology>
    </subcellularLocation>
</comment>
<evidence type="ECO:0000256" key="2">
    <source>
        <dbReference type="ARBA" id="ARBA00022448"/>
    </source>
</evidence>
<keyword evidence="6 10" id="KW-0915">Sodium</keyword>
<dbReference type="GO" id="GO:0098719">
    <property type="term" value="P:sodium ion import across plasma membrane"/>
    <property type="evidence" value="ECO:0007669"/>
    <property type="project" value="TreeGrafter"/>
</dbReference>
<dbReference type="GO" id="GO:0015386">
    <property type="term" value="F:potassium:proton antiporter activity"/>
    <property type="evidence" value="ECO:0007669"/>
    <property type="project" value="TreeGrafter"/>
</dbReference>
<dbReference type="InterPro" id="IPR004705">
    <property type="entry name" value="Cation/H_exchanger_CPA1_bac"/>
</dbReference>
<proteinExistence type="inferred from homology"/>
<evidence type="ECO:0000313" key="12">
    <source>
        <dbReference type="EMBL" id="RXK86032.1"/>
    </source>
</evidence>
<evidence type="ECO:0000256" key="4">
    <source>
        <dbReference type="ARBA" id="ARBA00022692"/>
    </source>
</evidence>
<dbReference type="GO" id="GO:0051453">
    <property type="term" value="P:regulation of intracellular pH"/>
    <property type="evidence" value="ECO:0007669"/>
    <property type="project" value="TreeGrafter"/>
</dbReference>
<dbReference type="Gene3D" id="6.10.140.1330">
    <property type="match status" value="1"/>
</dbReference>
<name>A0A4Q1D9H6_9BACT</name>
<evidence type="ECO:0000256" key="3">
    <source>
        <dbReference type="ARBA" id="ARBA00022475"/>
    </source>
</evidence>
<dbReference type="PANTHER" id="PTHR10110">
    <property type="entry name" value="SODIUM/HYDROGEN EXCHANGER"/>
    <property type="match status" value="1"/>
</dbReference>
<evidence type="ECO:0000256" key="6">
    <source>
        <dbReference type="ARBA" id="ARBA00023053"/>
    </source>
</evidence>
<dbReference type="Proteomes" id="UP000290545">
    <property type="component" value="Unassembled WGS sequence"/>
</dbReference>
<keyword evidence="13" id="KW-1185">Reference proteome</keyword>
<dbReference type="InterPro" id="IPR018422">
    <property type="entry name" value="Cation/H_exchanger_CPA1"/>
</dbReference>
<evidence type="ECO:0000313" key="13">
    <source>
        <dbReference type="Proteomes" id="UP000290545"/>
    </source>
</evidence>
<evidence type="ECO:0000256" key="7">
    <source>
        <dbReference type="ARBA" id="ARBA00023065"/>
    </source>
</evidence>
<feature type="transmembrane region" description="Helical" evidence="10">
    <location>
        <begin position="356"/>
        <end position="374"/>
    </location>
</feature>
<evidence type="ECO:0000256" key="10">
    <source>
        <dbReference type="RuleBase" id="RU366002"/>
    </source>
</evidence>
<feature type="transmembrane region" description="Helical" evidence="10">
    <location>
        <begin position="80"/>
        <end position="105"/>
    </location>
</feature>
<dbReference type="AlphaFoldDB" id="A0A4Q1D9H6"/>
<keyword evidence="3 10" id="KW-1003">Cell membrane</keyword>
<keyword evidence="8 10" id="KW-0472">Membrane</keyword>
<feature type="transmembrane region" description="Helical" evidence="10">
    <location>
        <begin position="151"/>
        <end position="176"/>
    </location>
</feature>
<feature type="transmembrane region" description="Helical" evidence="10">
    <location>
        <begin position="389"/>
        <end position="413"/>
    </location>
</feature>
<comment type="similarity">
    <text evidence="10">Belongs to the monovalent cation:proton antiporter 1 (CPA1) transporter (TC 2.A.36) family.</text>
</comment>
<feature type="transmembrane region" description="Helical" evidence="10">
    <location>
        <begin position="6"/>
        <end position="21"/>
    </location>
</feature>
<feature type="transmembrane region" description="Helical" evidence="10">
    <location>
        <begin position="211"/>
        <end position="229"/>
    </location>
</feature>
<keyword evidence="4 10" id="KW-0812">Transmembrane</keyword>
<gene>
    <name evidence="12" type="ORF">ESB13_04275</name>
</gene>
<comment type="caution">
    <text evidence="12">The sequence shown here is derived from an EMBL/GenBank/DDBJ whole genome shotgun (WGS) entry which is preliminary data.</text>
</comment>
<evidence type="ECO:0000256" key="8">
    <source>
        <dbReference type="ARBA" id="ARBA00023136"/>
    </source>
</evidence>
<dbReference type="EMBL" id="SDHZ01000001">
    <property type="protein sequence ID" value="RXK86032.1"/>
    <property type="molecule type" value="Genomic_DNA"/>
</dbReference>
<comment type="caution">
    <text evidence="10">Lacks conserved residue(s) required for the propagation of feature annotation.</text>
</comment>
<dbReference type="Pfam" id="PF00999">
    <property type="entry name" value="Na_H_Exchanger"/>
    <property type="match status" value="1"/>
</dbReference>
<reference evidence="12 13" key="1">
    <citation type="submission" date="2019-01" db="EMBL/GenBank/DDBJ databases">
        <title>Filimonas sp. strain TTM-71.</title>
        <authorList>
            <person name="Chen W.-M."/>
        </authorList>
    </citation>
    <scope>NUCLEOTIDE SEQUENCE [LARGE SCALE GENOMIC DNA]</scope>
    <source>
        <strain evidence="12 13">TTM-71</strain>
    </source>
</reference>
<dbReference type="PANTHER" id="PTHR10110:SF86">
    <property type="entry name" value="SODIUM_HYDROGEN EXCHANGER 7"/>
    <property type="match status" value="1"/>
</dbReference>
<keyword evidence="2 10" id="KW-0813">Transport</keyword>
<evidence type="ECO:0000256" key="9">
    <source>
        <dbReference type="ARBA" id="ARBA00023201"/>
    </source>
</evidence>
<dbReference type="RefSeq" id="WP_129001783.1">
    <property type="nucleotide sequence ID" value="NZ_SDHZ01000001.1"/>
</dbReference>
<evidence type="ECO:0000256" key="5">
    <source>
        <dbReference type="ARBA" id="ARBA00022989"/>
    </source>
</evidence>
<feature type="transmembrane region" description="Helical" evidence="10">
    <location>
        <begin position="182"/>
        <end position="204"/>
    </location>
</feature>
<keyword evidence="7 10" id="KW-0406">Ion transport</keyword>
<evidence type="ECO:0000259" key="11">
    <source>
        <dbReference type="Pfam" id="PF00999"/>
    </source>
</evidence>